<dbReference type="NCBIfam" id="TIGR04191">
    <property type="entry name" value="YphP_YqiW"/>
    <property type="match status" value="1"/>
</dbReference>
<evidence type="ECO:0000256" key="1">
    <source>
        <dbReference type="ARBA" id="ARBA00038305"/>
    </source>
</evidence>
<evidence type="ECO:0000313" key="3">
    <source>
        <dbReference type="Proteomes" id="UP001519288"/>
    </source>
</evidence>
<dbReference type="PANTHER" id="PTHR40052:SF2">
    <property type="entry name" value="BACILLIREDOXIN BRXA"/>
    <property type="match status" value="1"/>
</dbReference>
<dbReference type="RefSeq" id="WP_209863424.1">
    <property type="nucleotide sequence ID" value="NZ_JAGGLD010000004.1"/>
</dbReference>
<gene>
    <name evidence="2" type="ORF">J2Z69_002735</name>
</gene>
<evidence type="ECO:0000313" key="2">
    <source>
        <dbReference type="EMBL" id="MBP2001690.1"/>
    </source>
</evidence>
<dbReference type="Proteomes" id="UP001519288">
    <property type="component" value="Unassembled WGS sequence"/>
</dbReference>
<accession>A0ABS4JJ13</accession>
<comment type="similarity">
    <text evidence="1">Belongs to the bacilliredoxin family.</text>
</comment>
<sequence length="144" mass="16019">MSMSFDQYMRDMVQPMRDELTRLGIQELRTPEEVEESFPALKGTSLVVINSVCGCAAGQCRPGVATALQHDITPDHLFTVFAGQDKEATSKAREYLAPYPPSSPSIALLKDGELVHFIERHQIEDRSASDIAADLTNAFDRFCR</sequence>
<dbReference type="Gene3D" id="3.40.30.10">
    <property type="entry name" value="Glutaredoxin"/>
    <property type="match status" value="1"/>
</dbReference>
<comment type="caution">
    <text evidence="2">The sequence shown here is derived from an EMBL/GenBank/DDBJ whole genome shotgun (WGS) entry which is preliminary data.</text>
</comment>
<dbReference type="Pfam" id="PF06491">
    <property type="entry name" value="Disulph_isomer"/>
    <property type="match status" value="1"/>
</dbReference>
<protein>
    <submittedName>
        <fullName evidence="2">YphP/YqiW family bacilliredoxin</fullName>
    </submittedName>
</protein>
<proteinExistence type="inferred from homology"/>
<organism evidence="2 3">
    <name type="scientific">Paenibacillus shirakamiensis</name>
    <dbReference type="NCBI Taxonomy" id="1265935"/>
    <lineage>
        <taxon>Bacteria</taxon>
        <taxon>Bacillati</taxon>
        <taxon>Bacillota</taxon>
        <taxon>Bacilli</taxon>
        <taxon>Bacillales</taxon>
        <taxon>Paenibacillaceae</taxon>
        <taxon>Paenibacillus</taxon>
    </lineage>
</organism>
<name>A0ABS4JJ13_9BACL</name>
<reference evidence="2 3" key="1">
    <citation type="submission" date="2021-03" db="EMBL/GenBank/DDBJ databases">
        <title>Genomic Encyclopedia of Type Strains, Phase IV (KMG-IV): sequencing the most valuable type-strain genomes for metagenomic binning, comparative biology and taxonomic classification.</title>
        <authorList>
            <person name="Goeker M."/>
        </authorList>
    </citation>
    <scope>NUCLEOTIDE SEQUENCE [LARGE SCALE GENOMIC DNA]</scope>
    <source>
        <strain evidence="2 3">DSM 26806</strain>
    </source>
</reference>
<dbReference type="EMBL" id="JAGGLD010000004">
    <property type="protein sequence ID" value="MBP2001690.1"/>
    <property type="molecule type" value="Genomic_DNA"/>
</dbReference>
<dbReference type="InterPro" id="IPR009474">
    <property type="entry name" value="BrxB/BrxA"/>
</dbReference>
<dbReference type="PANTHER" id="PTHR40052">
    <property type="entry name" value="UPF0403 PROTEIN YQIW-RELATED"/>
    <property type="match status" value="1"/>
</dbReference>
<keyword evidence="3" id="KW-1185">Reference proteome</keyword>
<dbReference type="Gene3D" id="6.10.250.2150">
    <property type="match status" value="1"/>
</dbReference>